<protein>
    <submittedName>
        <fullName evidence="1">Uncharacterized protein</fullName>
    </submittedName>
</protein>
<reference evidence="2" key="1">
    <citation type="journal article" date="2019" name="Int. J. Syst. Evol. Microbiol.">
        <title>The Global Catalogue of Microorganisms (GCM) 10K type strain sequencing project: providing services to taxonomists for standard genome sequencing and annotation.</title>
        <authorList>
            <consortium name="The Broad Institute Genomics Platform"/>
            <consortium name="The Broad Institute Genome Sequencing Center for Infectious Disease"/>
            <person name="Wu L."/>
            <person name="Ma J."/>
        </authorList>
    </citation>
    <scope>NUCLEOTIDE SEQUENCE [LARGE SCALE GENOMIC DNA]</scope>
    <source>
        <strain evidence="2">CECT 9128</strain>
    </source>
</reference>
<dbReference type="EMBL" id="JBHSAS010000006">
    <property type="protein sequence ID" value="MFC4026568.1"/>
    <property type="molecule type" value="Genomic_DNA"/>
</dbReference>
<dbReference type="PROSITE" id="PS51257">
    <property type="entry name" value="PROKAR_LIPOPROTEIN"/>
    <property type="match status" value="1"/>
</dbReference>
<accession>A0ABV8H346</accession>
<dbReference type="Proteomes" id="UP001595793">
    <property type="component" value="Unassembled WGS sequence"/>
</dbReference>
<evidence type="ECO:0000313" key="2">
    <source>
        <dbReference type="Proteomes" id="UP001595793"/>
    </source>
</evidence>
<gene>
    <name evidence="1" type="ORF">ACFOS1_04070</name>
</gene>
<evidence type="ECO:0000313" key="1">
    <source>
        <dbReference type="EMBL" id="MFC4026568.1"/>
    </source>
</evidence>
<organism evidence="1 2">
    <name type="scientific">Zunongwangia endophytica</name>
    <dbReference type="NCBI Taxonomy" id="1808945"/>
    <lineage>
        <taxon>Bacteria</taxon>
        <taxon>Pseudomonadati</taxon>
        <taxon>Bacteroidota</taxon>
        <taxon>Flavobacteriia</taxon>
        <taxon>Flavobacteriales</taxon>
        <taxon>Flavobacteriaceae</taxon>
        <taxon>Zunongwangia</taxon>
    </lineage>
</organism>
<name>A0ABV8H346_9FLAO</name>
<dbReference type="RefSeq" id="WP_386270331.1">
    <property type="nucleotide sequence ID" value="NZ_JBHSAS010000006.1"/>
</dbReference>
<proteinExistence type="predicted"/>
<sequence length="173" mass="19519">MKFNILAIIALLFFACSSDDDSDDEDCMKTITLSQYYFYNNQSYSYDITQEVPCDTPEPTEAEEIEPPVLESFNYEVLVLETTTDTGNNTVRLYFEIKLYNPNDYSITGIPFITLEYADGTKVTSTFSNSISNSCNSIGANSSCVLIFDEEDSLDKEIPESIEIVDVQFLLTD</sequence>
<keyword evidence="2" id="KW-1185">Reference proteome</keyword>
<comment type="caution">
    <text evidence="1">The sequence shown here is derived from an EMBL/GenBank/DDBJ whole genome shotgun (WGS) entry which is preliminary data.</text>
</comment>